<dbReference type="HOGENOM" id="CLU_1001041_0_0_1"/>
<dbReference type="Proteomes" id="UP000054549">
    <property type="component" value="Unassembled WGS sequence"/>
</dbReference>
<accession>A0A0C2SPC0</accession>
<name>A0A0C2SPC0_AMAMK</name>
<organism evidence="1 2">
    <name type="scientific">Amanita muscaria (strain Koide BX008)</name>
    <dbReference type="NCBI Taxonomy" id="946122"/>
    <lineage>
        <taxon>Eukaryota</taxon>
        <taxon>Fungi</taxon>
        <taxon>Dikarya</taxon>
        <taxon>Basidiomycota</taxon>
        <taxon>Agaricomycotina</taxon>
        <taxon>Agaricomycetes</taxon>
        <taxon>Agaricomycetidae</taxon>
        <taxon>Agaricales</taxon>
        <taxon>Pluteineae</taxon>
        <taxon>Amanitaceae</taxon>
        <taxon>Amanita</taxon>
    </lineage>
</organism>
<protein>
    <submittedName>
        <fullName evidence="1">Uncharacterized protein</fullName>
    </submittedName>
</protein>
<dbReference type="AlphaFoldDB" id="A0A0C2SPC0"/>
<dbReference type="EMBL" id="KN818245">
    <property type="protein sequence ID" value="KIL65065.1"/>
    <property type="molecule type" value="Genomic_DNA"/>
</dbReference>
<dbReference type="InParanoid" id="A0A0C2SPC0"/>
<evidence type="ECO:0000313" key="2">
    <source>
        <dbReference type="Proteomes" id="UP000054549"/>
    </source>
</evidence>
<gene>
    <name evidence="1" type="ORF">M378DRAFT_559756</name>
</gene>
<keyword evidence="2" id="KW-1185">Reference proteome</keyword>
<proteinExistence type="predicted"/>
<sequence>MTYKTTRINACKYFKVWHFCRRFPLADFETKSLGLFLWLAVAIRFLAIASDDTVRAFLAETMVAKQPKIYSESTAALKHTIHSALMATSPIKLKSELSVGGAAALGVVGLKSDKANQVMQKLRAQQMLKCGGDAAGQYLSTIRHPGSRWAGEGVDSHHCSHADPHDAQHTSSCMAHVCIDFLGTRLASDICTRTYHVHRDKEVVIDPSQVNKAPEHLRLYVAEAYCYAGDFWMTHSEDARRGCAVRDKLLGFTKHFYHLFALDNDAKKMSNMLGRFKEILQDISPGVIDDYSSPFGRFREKLDRPNYEYNSPEDWDLVMDLRHAVMCAHSAEMWNTET</sequence>
<evidence type="ECO:0000313" key="1">
    <source>
        <dbReference type="EMBL" id="KIL65065.1"/>
    </source>
</evidence>
<reference evidence="1 2" key="1">
    <citation type="submission" date="2014-04" db="EMBL/GenBank/DDBJ databases">
        <title>Evolutionary Origins and Diversification of the Mycorrhizal Mutualists.</title>
        <authorList>
            <consortium name="DOE Joint Genome Institute"/>
            <consortium name="Mycorrhizal Genomics Consortium"/>
            <person name="Kohler A."/>
            <person name="Kuo A."/>
            <person name="Nagy L.G."/>
            <person name="Floudas D."/>
            <person name="Copeland A."/>
            <person name="Barry K.W."/>
            <person name="Cichocki N."/>
            <person name="Veneault-Fourrey C."/>
            <person name="LaButti K."/>
            <person name="Lindquist E.A."/>
            <person name="Lipzen A."/>
            <person name="Lundell T."/>
            <person name="Morin E."/>
            <person name="Murat C."/>
            <person name="Riley R."/>
            <person name="Ohm R."/>
            <person name="Sun H."/>
            <person name="Tunlid A."/>
            <person name="Henrissat B."/>
            <person name="Grigoriev I.V."/>
            <person name="Hibbett D.S."/>
            <person name="Martin F."/>
        </authorList>
    </citation>
    <scope>NUCLEOTIDE SEQUENCE [LARGE SCALE GENOMIC DNA]</scope>
    <source>
        <strain evidence="1 2">Koide BX008</strain>
    </source>
</reference>